<comment type="caution">
    <text evidence="3">The sequence shown here is derived from an EMBL/GenBank/DDBJ whole genome shotgun (WGS) entry which is preliminary data.</text>
</comment>
<keyword evidence="1" id="KW-1133">Transmembrane helix</keyword>
<feature type="transmembrane region" description="Helical" evidence="1">
    <location>
        <begin position="116"/>
        <end position="138"/>
    </location>
</feature>
<reference evidence="3" key="1">
    <citation type="submission" date="2021-04" db="EMBL/GenBank/DDBJ databases">
        <authorList>
            <consortium name="Molecular Ecology Group"/>
        </authorList>
    </citation>
    <scope>NUCLEOTIDE SEQUENCE</scope>
</reference>
<feature type="chain" id="PRO_5035755822" evidence="2">
    <location>
        <begin position="23"/>
        <end position="191"/>
    </location>
</feature>
<keyword evidence="1" id="KW-0812">Transmembrane</keyword>
<dbReference type="EMBL" id="CAJHNH020000629">
    <property type="protein sequence ID" value="CAG5118914.1"/>
    <property type="molecule type" value="Genomic_DNA"/>
</dbReference>
<evidence type="ECO:0000313" key="4">
    <source>
        <dbReference type="Proteomes" id="UP000678393"/>
    </source>
</evidence>
<evidence type="ECO:0000256" key="1">
    <source>
        <dbReference type="SAM" id="Phobius"/>
    </source>
</evidence>
<organism evidence="3 4">
    <name type="scientific">Candidula unifasciata</name>
    <dbReference type="NCBI Taxonomy" id="100452"/>
    <lineage>
        <taxon>Eukaryota</taxon>
        <taxon>Metazoa</taxon>
        <taxon>Spiralia</taxon>
        <taxon>Lophotrochozoa</taxon>
        <taxon>Mollusca</taxon>
        <taxon>Gastropoda</taxon>
        <taxon>Heterobranchia</taxon>
        <taxon>Euthyneura</taxon>
        <taxon>Panpulmonata</taxon>
        <taxon>Eupulmonata</taxon>
        <taxon>Stylommatophora</taxon>
        <taxon>Helicina</taxon>
        <taxon>Helicoidea</taxon>
        <taxon>Geomitridae</taxon>
        <taxon>Candidula</taxon>
    </lineage>
</organism>
<evidence type="ECO:0000313" key="3">
    <source>
        <dbReference type="EMBL" id="CAG5118914.1"/>
    </source>
</evidence>
<sequence>MKVQHTSCITIILLAWSWGTTGLEHKQMMGTNQLAEHDSDVQSRIELKIPQPHTHQQNIHLLSPQLASPNEPQERFDNQTVNITVALKEASYNVTLYQVQLRQLWSLRKLKIQGQYAYISIVFLICLTLAGLQCMGGLGRRHRRSSSVPMGDDAHFVTIKELLSIKAKYLPICHQNCELKEVLVHDCGNDP</sequence>
<keyword evidence="2" id="KW-0732">Signal</keyword>
<protein>
    <submittedName>
        <fullName evidence="3">Uncharacterized protein</fullName>
    </submittedName>
</protein>
<dbReference type="AlphaFoldDB" id="A0A8S3YP75"/>
<gene>
    <name evidence="3" type="ORF">CUNI_LOCUS4472</name>
</gene>
<name>A0A8S3YP75_9EUPU</name>
<keyword evidence="4" id="KW-1185">Reference proteome</keyword>
<dbReference type="Proteomes" id="UP000678393">
    <property type="component" value="Unassembled WGS sequence"/>
</dbReference>
<keyword evidence="1" id="KW-0472">Membrane</keyword>
<evidence type="ECO:0000256" key="2">
    <source>
        <dbReference type="SAM" id="SignalP"/>
    </source>
</evidence>
<accession>A0A8S3YP75</accession>
<feature type="signal peptide" evidence="2">
    <location>
        <begin position="1"/>
        <end position="22"/>
    </location>
</feature>
<proteinExistence type="predicted"/>